<dbReference type="SMART" id="SM01120">
    <property type="entry name" value="Dak2"/>
    <property type="match status" value="1"/>
</dbReference>
<sequence length="576" mass="58119">MARSFLTDGVSPSFHALEGVALASGRSVATNASPAYVWALRPSPGRQVALVSGGGAGHEPMHAGFVGAGGLDAAAPGEVFTSPHNRQVYAASARVARPGGIIHVVKNYTGDRINFAIAAERLRAEGHRVAEVLVDDDLGSEGHEVGRRGTGATVVVEKVLGGAADTGVSFDDLVALGRRVAERSRTIAVASAAQTSPETGEPAFDVASGALEYGVGIHGETAAESIDHPELADLVDRMVGDLLGALPDPDEGVLVLVNGLGGTGNLELAHAAAEAVRAVEAAGHHVRSVVIGTYVSALDMRGFSLTLTAADESWLEHWWAPHDTVGLPTPRALEWPPPEAAATGETATAGSDAADATDATAQPSGWLAGLAETFEARRRDLNALDQRAGDGDIGTNLSSGLQAALLRSAGPDADLAADLSAVAGAFLDDVGGSSGPLFGLVFSAVADAVAGPDADDAGQADDAAAVVVGLRDGLEAVARVGGAAPGDRTLLDALAPATEGSRLDRHAVAAAIAGARATSDLVARRGRASYLGDRALGFPDPGAVAVAVVLAALLERLEGGPDADLQADLDELLTAQ</sequence>
<keyword evidence="2" id="KW-0547">Nucleotide-binding</keyword>
<accession>A0ABN1ULJ6</accession>
<dbReference type="Gene3D" id="1.25.40.340">
    <property type="match status" value="1"/>
</dbReference>
<name>A0ABN1ULJ6_9ACTN</name>
<keyword evidence="9" id="KW-1185">Reference proteome</keyword>
<evidence type="ECO:0000259" key="6">
    <source>
        <dbReference type="PROSITE" id="PS51480"/>
    </source>
</evidence>
<dbReference type="RefSeq" id="WP_343909279.1">
    <property type="nucleotide sequence ID" value="NZ_BAAAJE010000023.1"/>
</dbReference>
<dbReference type="InterPro" id="IPR004007">
    <property type="entry name" value="DhaL_dom"/>
</dbReference>
<dbReference type="InterPro" id="IPR004006">
    <property type="entry name" value="DhaK_dom"/>
</dbReference>
<dbReference type="Gene3D" id="3.40.50.10440">
    <property type="entry name" value="Dihydroxyacetone kinase, domain 1"/>
    <property type="match status" value="1"/>
</dbReference>
<comment type="caution">
    <text evidence="8">The sequence shown here is derived from an EMBL/GenBank/DDBJ whole genome shotgun (WGS) entry which is preliminary data.</text>
</comment>
<feature type="domain" description="DhaL" evidence="6">
    <location>
        <begin position="361"/>
        <end position="555"/>
    </location>
</feature>
<feature type="compositionally biased region" description="Low complexity" evidence="5">
    <location>
        <begin position="340"/>
        <end position="361"/>
    </location>
</feature>
<dbReference type="Pfam" id="PF02733">
    <property type="entry name" value="Dak1"/>
    <property type="match status" value="1"/>
</dbReference>
<dbReference type="PANTHER" id="PTHR28629">
    <property type="entry name" value="TRIOKINASE/FMN CYCLASE"/>
    <property type="match status" value="1"/>
</dbReference>
<proteinExistence type="predicted"/>
<feature type="region of interest" description="Disordered" evidence="5">
    <location>
        <begin position="329"/>
        <end position="362"/>
    </location>
</feature>
<dbReference type="EMBL" id="BAAAJE010000023">
    <property type="protein sequence ID" value="GAA1157022.1"/>
    <property type="molecule type" value="Genomic_DNA"/>
</dbReference>
<dbReference type="PANTHER" id="PTHR28629:SF4">
    <property type="entry name" value="TRIOKINASE_FMN CYCLASE"/>
    <property type="match status" value="1"/>
</dbReference>
<dbReference type="PROSITE" id="PS51481">
    <property type="entry name" value="DHAK"/>
    <property type="match status" value="1"/>
</dbReference>
<evidence type="ECO:0000256" key="2">
    <source>
        <dbReference type="ARBA" id="ARBA00022741"/>
    </source>
</evidence>
<evidence type="ECO:0000256" key="1">
    <source>
        <dbReference type="ARBA" id="ARBA00022679"/>
    </source>
</evidence>
<evidence type="ECO:0000256" key="3">
    <source>
        <dbReference type="ARBA" id="ARBA00022777"/>
    </source>
</evidence>
<dbReference type="Pfam" id="PF02734">
    <property type="entry name" value="Dak2"/>
    <property type="match status" value="1"/>
</dbReference>
<evidence type="ECO:0000259" key="7">
    <source>
        <dbReference type="PROSITE" id="PS51481"/>
    </source>
</evidence>
<organism evidence="8 9">
    <name type="scientific">Nocardioides aquiterrae</name>
    <dbReference type="NCBI Taxonomy" id="203799"/>
    <lineage>
        <taxon>Bacteria</taxon>
        <taxon>Bacillati</taxon>
        <taxon>Actinomycetota</taxon>
        <taxon>Actinomycetes</taxon>
        <taxon>Propionibacteriales</taxon>
        <taxon>Nocardioidaceae</taxon>
        <taxon>Nocardioides</taxon>
    </lineage>
</organism>
<dbReference type="Gene3D" id="3.30.1180.20">
    <property type="entry name" value="Dihydroxyacetone kinase, domain 2"/>
    <property type="match status" value="1"/>
</dbReference>
<dbReference type="InterPro" id="IPR036117">
    <property type="entry name" value="DhaL_dom_sf"/>
</dbReference>
<dbReference type="InterPro" id="IPR050861">
    <property type="entry name" value="Dihydroxyacetone_Kinase"/>
</dbReference>
<feature type="domain" description="DhaK" evidence="7">
    <location>
        <begin position="8"/>
        <end position="327"/>
    </location>
</feature>
<evidence type="ECO:0000256" key="5">
    <source>
        <dbReference type="SAM" id="MobiDB-lite"/>
    </source>
</evidence>
<dbReference type="Proteomes" id="UP001499979">
    <property type="component" value="Unassembled WGS sequence"/>
</dbReference>
<evidence type="ECO:0000313" key="9">
    <source>
        <dbReference type="Proteomes" id="UP001499979"/>
    </source>
</evidence>
<reference evidence="8 9" key="1">
    <citation type="journal article" date="2019" name="Int. J. Syst. Evol. Microbiol.">
        <title>The Global Catalogue of Microorganisms (GCM) 10K type strain sequencing project: providing services to taxonomists for standard genome sequencing and annotation.</title>
        <authorList>
            <consortium name="The Broad Institute Genomics Platform"/>
            <consortium name="The Broad Institute Genome Sequencing Center for Infectious Disease"/>
            <person name="Wu L."/>
            <person name="Ma J."/>
        </authorList>
    </citation>
    <scope>NUCLEOTIDE SEQUENCE [LARGE SCALE GENOMIC DNA]</scope>
    <source>
        <strain evidence="8 9">JCM 11813</strain>
    </source>
</reference>
<dbReference type="SUPFAM" id="SSF101473">
    <property type="entry name" value="DhaL-like"/>
    <property type="match status" value="1"/>
</dbReference>
<gene>
    <name evidence="8" type="ORF">GCM10009606_38750</name>
</gene>
<keyword evidence="4" id="KW-0067">ATP-binding</keyword>
<dbReference type="GO" id="GO:0016301">
    <property type="term" value="F:kinase activity"/>
    <property type="evidence" value="ECO:0007669"/>
    <property type="project" value="UniProtKB-KW"/>
</dbReference>
<keyword evidence="1" id="KW-0808">Transferase</keyword>
<dbReference type="SUPFAM" id="SSF82549">
    <property type="entry name" value="DAK1/DegV-like"/>
    <property type="match status" value="1"/>
</dbReference>
<dbReference type="PROSITE" id="PS51480">
    <property type="entry name" value="DHAL"/>
    <property type="match status" value="1"/>
</dbReference>
<keyword evidence="3 8" id="KW-0418">Kinase</keyword>
<evidence type="ECO:0000256" key="4">
    <source>
        <dbReference type="ARBA" id="ARBA00022840"/>
    </source>
</evidence>
<protein>
    <submittedName>
        <fullName evidence="8">Dihydroxyacetone kinase family protein</fullName>
    </submittedName>
</protein>
<evidence type="ECO:0000313" key="8">
    <source>
        <dbReference type="EMBL" id="GAA1157022.1"/>
    </source>
</evidence>